<dbReference type="Pfam" id="PF03601">
    <property type="entry name" value="Cons_hypoth698"/>
    <property type="match status" value="1"/>
</dbReference>
<feature type="transmembrane region" description="Helical" evidence="7">
    <location>
        <begin position="120"/>
        <end position="142"/>
    </location>
</feature>
<evidence type="ECO:0000256" key="7">
    <source>
        <dbReference type="SAM" id="Phobius"/>
    </source>
</evidence>
<evidence type="ECO:0000256" key="1">
    <source>
        <dbReference type="ARBA" id="ARBA00004651"/>
    </source>
</evidence>
<dbReference type="InterPro" id="IPR018383">
    <property type="entry name" value="UPF0324_pro"/>
</dbReference>
<comment type="subcellular location">
    <subcellularLocation>
        <location evidence="1">Cell membrane</location>
        <topology evidence="1">Multi-pass membrane protein</topology>
    </subcellularLocation>
</comment>
<dbReference type="Proteomes" id="UP000256561">
    <property type="component" value="Unassembled WGS sequence"/>
</dbReference>
<dbReference type="EMBL" id="QRHA01000001">
    <property type="protein sequence ID" value="RDV28937.1"/>
    <property type="molecule type" value="Genomic_DNA"/>
</dbReference>
<evidence type="ECO:0000313" key="9">
    <source>
        <dbReference type="Proteomes" id="UP000256561"/>
    </source>
</evidence>
<keyword evidence="9" id="KW-1185">Reference proteome</keyword>
<evidence type="ECO:0000256" key="2">
    <source>
        <dbReference type="ARBA" id="ARBA00007977"/>
    </source>
</evidence>
<keyword evidence="3" id="KW-1003">Cell membrane</keyword>
<reference evidence="9" key="1">
    <citation type="submission" date="2018-08" db="EMBL/GenBank/DDBJ databases">
        <authorList>
            <person name="Zhang J."/>
            <person name="Du Z.-J."/>
        </authorList>
    </citation>
    <scope>NUCLEOTIDE SEQUENCE [LARGE SCALE GENOMIC DNA]</scope>
    <source>
        <strain evidence="9">KCTC 52655</strain>
    </source>
</reference>
<dbReference type="GO" id="GO:0005886">
    <property type="term" value="C:plasma membrane"/>
    <property type="evidence" value="ECO:0007669"/>
    <property type="project" value="UniProtKB-SubCell"/>
</dbReference>
<feature type="transmembrane region" description="Helical" evidence="7">
    <location>
        <begin position="154"/>
        <end position="174"/>
    </location>
</feature>
<evidence type="ECO:0000256" key="5">
    <source>
        <dbReference type="ARBA" id="ARBA00022989"/>
    </source>
</evidence>
<dbReference type="RefSeq" id="WP_115591228.1">
    <property type="nucleotide sequence ID" value="NZ_QRHA01000001.1"/>
</dbReference>
<feature type="transmembrane region" description="Helical" evidence="7">
    <location>
        <begin position="34"/>
        <end position="51"/>
    </location>
</feature>
<feature type="transmembrane region" description="Helical" evidence="7">
    <location>
        <begin position="309"/>
        <end position="333"/>
    </location>
</feature>
<proteinExistence type="inferred from homology"/>
<feature type="transmembrane region" description="Helical" evidence="7">
    <location>
        <begin position="63"/>
        <end position="82"/>
    </location>
</feature>
<dbReference type="OrthoDB" id="9805703at2"/>
<feature type="transmembrane region" description="Helical" evidence="7">
    <location>
        <begin position="284"/>
        <end position="302"/>
    </location>
</feature>
<protein>
    <submittedName>
        <fullName evidence="8">YeiH family protein</fullName>
    </submittedName>
</protein>
<dbReference type="PANTHER" id="PTHR30106">
    <property type="entry name" value="INNER MEMBRANE PROTEIN YEIH-RELATED"/>
    <property type="match status" value="1"/>
</dbReference>
<evidence type="ECO:0000313" key="8">
    <source>
        <dbReference type="EMBL" id="RDV28937.1"/>
    </source>
</evidence>
<feature type="transmembrane region" description="Helical" evidence="7">
    <location>
        <begin position="219"/>
        <end position="236"/>
    </location>
</feature>
<feature type="transmembrane region" description="Helical" evidence="7">
    <location>
        <begin position="256"/>
        <end position="278"/>
    </location>
</feature>
<organism evidence="8 9">
    <name type="scientific">Alteromonas aestuariivivens</name>
    <dbReference type="NCBI Taxonomy" id="1938339"/>
    <lineage>
        <taxon>Bacteria</taxon>
        <taxon>Pseudomonadati</taxon>
        <taxon>Pseudomonadota</taxon>
        <taxon>Gammaproteobacteria</taxon>
        <taxon>Alteromonadales</taxon>
        <taxon>Alteromonadaceae</taxon>
        <taxon>Alteromonas/Salinimonas group</taxon>
        <taxon>Alteromonas</taxon>
    </lineage>
</organism>
<comment type="caution">
    <text evidence="8">The sequence shown here is derived from an EMBL/GenBank/DDBJ whole genome shotgun (WGS) entry which is preliminary data.</text>
</comment>
<keyword evidence="5 7" id="KW-1133">Transmembrane helix</keyword>
<feature type="transmembrane region" description="Helical" evidence="7">
    <location>
        <begin position="12"/>
        <end position="28"/>
    </location>
</feature>
<evidence type="ECO:0000256" key="6">
    <source>
        <dbReference type="ARBA" id="ARBA00023136"/>
    </source>
</evidence>
<comment type="similarity">
    <text evidence="2">Belongs to the UPF0324 family.</text>
</comment>
<dbReference type="AlphaFoldDB" id="A0A3D8MDL8"/>
<dbReference type="PANTHER" id="PTHR30106:SF2">
    <property type="entry name" value="UPF0324 INNER MEMBRANE PROTEIN YEIH"/>
    <property type="match status" value="1"/>
</dbReference>
<name>A0A3D8MDL8_9ALTE</name>
<gene>
    <name evidence="8" type="ORF">DXV75_00245</name>
</gene>
<accession>A0A3D8MDL8</accession>
<evidence type="ECO:0000256" key="3">
    <source>
        <dbReference type="ARBA" id="ARBA00022475"/>
    </source>
</evidence>
<evidence type="ECO:0000256" key="4">
    <source>
        <dbReference type="ARBA" id="ARBA00022692"/>
    </source>
</evidence>
<sequence>MHDLAVKCRNIWPGLGITAITGMAALFLSEHYHAPAMLFALLLGMAVSFLYQDDKPCASGIEFTASTLLRAGVVLLGLRIALGDLAVLGWKTALWLAGAIFFTIVLGIVLAKFLGLQKRFGALTGGSVSICGASAALAISTILPKGENHERDTLLTVIGVTAMSTIAMVVYPIVVDQLGMNDTEAGIFLGGTIHDVAQVVGAGYSVSQDAGDMATLTKLVRVAMLVPVVIIMMMVIKRFYTAKNQADSANVPKMPLFLVGFILLMLLNSFVALPSVVIETGTSISRFFLVVSITAIGMKSNLGKLAEVGVLPIVIIVTETLWIGLFILGYLYLIK</sequence>
<feature type="transmembrane region" description="Helical" evidence="7">
    <location>
        <begin position="94"/>
        <end position="113"/>
    </location>
</feature>
<keyword evidence="4 7" id="KW-0812">Transmembrane</keyword>
<keyword evidence="6 7" id="KW-0472">Membrane</keyword>